<organism evidence="2 3">
    <name type="scientific">Globodera rostochiensis</name>
    <name type="common">Golden nematode worm</name>
    <name type="synonym">Heterodera rostochiensis</name>
    <dbReference type="NCBI Taxonomy" id="31243"/>
    <lineage>
        <taxon>Eukaryota</taxon>
        <taxon>Metazoa</taxon>
        <taxon>Ecdysozoa</taxon>
        <taxon>Nematoda</taxon>
        <taxon>Chromadorea</taxon>
        <taxon>Rhabditida</taxon>
        <taxon>Tylenchina</taxon>
        <taxon>Tylenchomorpha</taxon>
        <taxon>Tylenchoidea</taxon>
        <taxon>Heteroderidae</taxon>
        <taxon>Heteroderinae</taxon>
        <taxon>Globodera</taxon>
    </lineage>
</organism>
<protein>
    <submittedName>
        <fullName evidence="3">Uncharacterized protein</fullName>
    </submittedName>
</protein>
<name>A0A914HBM9_GLORO</name>
<evidence type="ECO:0000313" key="3">
    <source>
        <dbReference type="WBParaSite" id="Gr19_v10_g15119.t1"/>
    </source>
</evidence>
<keyword evidence="1" id="KW-1133">Transmembrane helix</keyword>
<feature type="transmembrane region" description="Helical" evidence="1">
    <location>
        <begin position="20"/>
        <end position="41"/>
    </location>
</feature>
<evidence type="ECO:0000256" key="1">
    <source>
        <dbReference type="SAM" id="Phobius"/>
    </source>
</evidence>
<evidence type="ECO:0000313" key="2">
    <source>
        <dbReference type="Proteomes" id="UP000887572"/>
    </source>
</evidence>
<sequence>MPHRSTTIGRRHVRASASRYFNIFNLFCFQNNVLLLVRLFASRFVLLSSANRRADSPRLHRAFLHQLFALRFGFHSGGDPCDLCLLLRERDPAPLKSKKKRCIGLDPGRGKCPSHPEDSVSK</sequence>
<reference evidence="3" key="1">
    <citation type="submission" date="2022-11" db="UniProtKB">
        <authorList>
            <consortium name="WormBaseParasite"/>
        </authorList>
    </citation>
    <scope>IDENTIFICATION</scope>
</reference>
<dbReference type="AlphaFoldDB" id="A0A914HBM9"/>
<keyword evidence="2" id="KW-1185">Reference proteome</keyword>
<keyword evidence="1" id="KW-0472">Membrane</keyword>
<proteinExistence type="predicted"/>
<accession>A0A914HBM9</accession>
<keyword evidence="1" id="KW-0812">Transmembrane</keyword>
<dbReference type="Proteomes" id="UP000887572">
    <property type="component" value="Unplaced"/>
</dbReference>
<dbReference type="WBParaSite" id="Gr19_v10_g15119.t1">
    <property type="protein sequence ID" value="Gr19_v10_g15119.t1"/>
    <property type="gene ID" value="Gr19_v10_g15119"/>
</dbReference>